<dbReference type="PANTHER" id="PTHR31672">
    <property type="entry name" value="BNACNNG10540D PROTEIN"/>
    <property type="match status" value="1"/>
</dbReference>
<protein>
    <submittedName>
        <fullName evidence="1">Uncharacterized protein</fullName>
    </submittedName>
</protein>
<dbReference type="InterPro" id="IPR050796">
    <property type="entry name" value="SCF_F-box_component"/>
</dbReference>
<name>A0A9J5XJN5_SOLCO</name>
<dbReference type="OrthoDB" id="913616at2759"/>
<dbReference type="EMBL" id="JACXVP010000009">
    <property type="protein sequence ID" value="KAG5588515.1"/>
    <property type="molecule type" value="Genomic_DNA"/>
</dbReference>
<keyword evidence="2" id="KW-1185">Reference proteome</keyword>
<evidence type="ECO:0000313" key="2">
    <source>
        <dbReference type="Proteomes" id="UP000824120"/>
    </source>
</evidence>
<organism evidence="1 2">
    <name type="scientific">Solanum commersonii</name>
    <name type="common">Commerson's wild potato</name>
    <name type="synonym">Commerson's nightshade</name>
    <dbReference type="NCBI Taxonomy" id="4109"/>
    <lineage>
        <taxon>Eukaryota</taxon>
        <taxon>Viridiplantae</taxon>
        <taxon>Streptophyta</taxon>
        <taxon>Embryophyta</taxon>
        <taxon>Tracheophyta</taxon>
        <taxon>Spermatophyta</taxon>
        <taxon>Magnoliopsida</taxon>
        <taxon>eudicotyledons</taxon>
        <taxon>Gunneridae</taxon>
        <taxon>Pentapetalae</taxon>
        <taxon>asterids</taxon>
        <taxon>lamiids</taxon>
        <taxon>Solanales</taxon>
        <taxon>Solanaceae</taxon>
        <taxon>Solanoideae</taxon>
        <taxon>Solaneae</taxon>
        <taxon>Solanum</taxon>
    </lineage>
</organism>
<dbReference type="PANTHER" id="PTHR31672:SF13">
    <property type="entry name" value="F-BOX PROTEIN CPR30-LIKE"/>
    <property type="match status" value="1"/>
</dbReference>
<comment type="caution">
    <text evidence="1">The sequence shown here is derived from an EMBL/GenBank/DDBJ whole genome shotgun (WGS) entry which is preliminary data.</text>
</comment>
<accession>A0A9J5XJN5</accession>
<proteinExistence type="predicted"/>
<sequence length="151" mass="17590">MEAYDILFPIIIRLSVKSLLRFQSVSKKIHIDQSKASNTTKFLLVQTNDGVFEFRDSENPQTVMGKQKFPLKKFQNPIVMGSCDSLVLMKTNIDDNEYVLWNSYTNEYRIFVYPYSKGMTPHGWGLCYDSGDDQGYIDLYIFLRDVLCKEK</sequence>
<gene>
    <name evidence="1" type="ORF">H5410_048949</name>
</gene>
<dbReference type="Proteomes" id="UP000824120">
    <property type="component" value="Chromosome 9"/>
</dbReference>
<dbReference type="AlphaFoldDB" id="A0A9J5XJN5"/>
<evidence type="ECO:0000313" key="1">
    <source>
        <dbReference type="EMBL" id="KAG5588515.1"/>
    </source>
</evidence>
<reference evidence="1 2" key="1">
    <citation type="submission" date="2020-09" db="EMBL/GenBank/DDBJ databases">
        <title>De no assembly of potato wild relative species, Solanum commersonii.</title>
        <authorList>
            <person name="Cho K."/>
        </authorList>
    </citation>
    <scope>NUCLEOTIDE SEQUENCE [LARGE SCALE GENOMIC DNA]</scope>
    <source>
        <strain evidence="1">LZ3.2</strain>
        <tissue evidence="1">Leaf</tissue>
    </source>
</reference>